<protein>
    <submittedName>
        <fullName evidence="2">Uncharacterized protein</fullName>
    </submittedName>
</protein>
<feature type="region of interest" description="Disordered" evidence="1">
    <location>
        <begin position="1"/>
        <end position="154"/>
    </location>
</feature>
<dbReference type="Proteomes" id="UP000243723">
    <property type="component" value="Unassembled WGS sequence"/>
</dbReference>
<feature type="compositionally biased region" description="Polar residues" evidence="1">
    <location>
        <begin position="1"/>
        <end position="13"/>
    </location>
</feature>
<proteinExistence type="predicted"/>
<feature type="region of interest" description="Disordered" evidence="1">
    <location>
        <begin position="210"/>
        <end position="229"/>
    </location>
</feature>
<organism evidence="2 3">
    <name type="scientific">Elsinoe australis</name>
    <dbReference type="NCBI Taxonomy" id="40998"/>
    <lineage>
        <taxon>Eukaryota</taxon>
        <taxon>Fungi</taxon>
        <taxon>Dikarya</taxon>
        <taxon>Ascomycota</taxon>
        <taxon>Pezizomycotina</taxon>
        <taxon>Dothideomycetes</taxon>
        <taxon>Dothideomycetidae</taxon>
        <taxon>Myriangiales</taxon>
        <taxon>Elsinoaceae</taxon>
        <taxon>Elsinoe</taxon>
    </lineage>
</organism>
<dbReference type="STRING" id="40998.A0A2P8AJK4"/>
<dbReference type="OrthoDB" id="2590867at2759"/>
<reference evidence="2 3" key="1">
    <citation type="submission" date="2017-05" db="EMBL/GenBank/DDBJ databases">
        <title>Draft genome sequence of Elsinoe australis.</title>
        <authorList>
            <person name="Cheng Q."/>
        </authorList>
    </citation>
    <scope>NUCLEOTIDE SEQUENCE [LARGE SCALE GENOMIC DNA]</scope>
    <source>
        <strain evidence="2 3">NL1</strain>
    </source>
</reference>
<accession>A0A2P8AJK4</accession>
<dbReference type="EMBL" id="NHZQ01000003">
    <property type="protein sequence ID" value="PSK60652.1"/>
    <property type="molecule type" value="Genomic_DNA"/>
</dbReference>
<feature type="compositionally biased region" description="Polar residues" evidence="1">
    <location>
        <begin position="48"/>
        <end position="105"/>
    </location>
</feature>
<keyword evidence="3" id="KW-1185">Reference proteome</keyword>
<gene>
    <name evidence="2" type="ORF">B9Z65_802</name>
</gene>
<dbReference type="AlphaFoldDB" id="A0A2P8AJK4"/>
<comment type="caution">
    <text evidence="2">The sequence shown here is derived from an EMBL/GenBank/DDBJ whole genome shotgun (WGS) entry which is preliminary data.</text>
</comment>
<evidence type="ECO:0000256" key="1">
    <source>
        <dbReference type="SAM" id="MobiDB-lite"/>
    </source>
</evidence>
<name>A0A2P8AJK4_9PEZI</name>
<sequence length="229" mass="24566">MDSNTQPMSNAPQTYDAPHTGQSLGPQHHEQDSATPNQRHFAPPPTERQFTSGTRHNIAPQHNEQQFTPTPNQQHFDGPPTTAQGGNVNAHNPTTHTPQYNNQTSFPPPPTGAYNETHGPHDGSHPTPGPHTTTDSTGMHKTHSGGAAGSQKAGGAIKGAWGKFHGAGELIRGNVNNFMHNAVGDKAAVERDQAVLKKGMNEWNTGKFNARDIEPTTQTSHKETPRGAI</sequence>
<evidence type="ECO:0000313" key="2">
    <source>
        <dbReference type="EMBL" id="PSK60652.1"/>
    </source>
</evidence>
<evidence type="ECO:0000313" key="3">
    <source>
        <dbReference type="Proteomes" id="UP000243723"/>
    </source>
</evidence>